<proteinExistence type="predicted"/>
<accession>A0A7J6P846</accession>
<protein>
    <submittedName>
        <fullName evidence="2">Uncharacterized protein</fullName>
    </submittedName>
</protein>
<dbReference type="PANTHER" id="PTHR15544">
    <property type="entry name" value="OSMOSIS RESPONSIVE FACTOR"/>
    <property type="match status" value="1"/>
</dbReference>
<dbReference type="SUPFAM" id="SSF48452">
    <property type="entry name" value="TPR-like"/>
    <property type="match status" value="1"/>
</dbReference>
<evidence type="ECO:0000313" key="3">
    <source>
        <dbReference type="Proteomes" id="UP000553632"/>
    </source>
</evidence>
<evidence type="ECO:0000313" key="2">
    <source>
        <dbReference type="EMBL" id="KAF4691531.1"/>
    </source>
</evidence>
<feature type="compositionally biased region" description="Polar residues" evidence="1">
    <location>
        <begin position="1"/>
        <end position="10"/>
    </location>
</feature>
<dbReference type="InterPro" id="IPR011990">
    <property type="entry name" value="TPR-like_helical_dom_sf"/>
</dbReference>
<dbReference type="EMBL" id="JABANO010039590">
    <property type="protein sequence ID" value="KAF4691531.1"/>
    <property type="molecule type" value="Genomic_DNA"/>
</dbReference>
<evidence type="ECO:0000256" key="1">
    <source>
        <dbReference type="SAM" id="MobiDB-lite"/>
    </source>
</evidence>
<feature type="compositionally biased region" description="Basic and acidic residues" evidence="1">
    <location>
        <begin position="224"/>
        <end position="235"/>
    </location>
</feature>
<sequence length="235" mass="25673">MSFSLSLKESSTAKRARTIAEAHRPAEPAFVAADDPSETSDVQSAAPELDIDTLKQLRDTGCASADAGDFKAAISSWSRVIRAGEAGPDVHNWIAQAYMELDEDWRAVHHAEIAYTGDSAFALTYARALFNYGELGKCKDTIQDNLEKASGEDRADLQSLLADIRRISSLVEKDLAEHHRGVVVNGRTITMPFWETAQKVDYDEEGRPHVQPPPNGSSKLSCDAPKETKDAAEVD</sequence>
<feature type="region of interest" description="Disordered" evidence="1">
    <location>
        <begin position="200"/>
        <end position="235"/>
    </location>
</feature>
<organism evidence="2 3">
    <name type="scientific">Perkinsus olseni</name>
    <name type="common">Perkinsus atlanticus</name>
    <dbReference type="NCBI Taxonomy" id="32597"/>
    <lineage>
        <taxon>Eukaryota</taxon>
        <taxon>Sar</taxon>
        <taxon>Alveolata</taxon>
        <taxon>Perkinsozoa</taxon>
        <taxon>Perkinsea</taxon>
        <taxon>Perkinsida</taxon>
        <taxon>Perkinsidae</taxon>
        <taxon>Perkinsus</taxon>
    </lineage>
</organism>
<comment type="caution">
    <text evidence="2">The sequence shown here is derived from an EMBL/GenBank/DDBJ whole genome shotgun (WGS) entry which is preliminary data.</text>
</comment>
<dbReference type="AlphaFoldDB" id="A0A7J6P846"/>
<name>A0A7J6P846_PEROL</name>
<dbReference type="Gene3D" id="1.25.40.10">
    <property type="entry name" value="Tetratricopeptide repeat domain"/>
    <property type="match status" value="1"/>
</dbReference>
<reference evidence="2 3" key="1">
    <citation type="submission" date="2020-04" db="EMBL/GenBank/DDBJ databases">
        <title>Perkinsus olseni comparative genomics.</title>
        <authorList>
            <person name="Bogema D.R."/>
        </authorList>
    </citation>
    <scope>NUCLEOTIDE SEQUENCE [LARGE SCALE GENOMIC DNA]</scope>
    <source>
        <strain evidence="2 3">ATCC PRA-207</strain>
    </source>
</reference>
<gene>
    <name evidence="2" type="ORF">FOZ63_026657</name>
</gene>
<dbReference type="Proteomes" id="UP000553632">
    <property type="component" value="Unassembled WGS sequence"/>
</dbReference>
<dbReference type="InterPro" id="IPR052658">
    <property type="entry name" value="TPR-containing"/>
</dbReference>
<feature type="region of interest" description="Disordered" evidence="1">
    <location>
        <begin position="1"/>
        <end position="45"/>
    </location>
</feature>
<dbReference type="PANTHER" id="PTHR15544:SF0">
    <property type="entry name" value="TETRATRICOPEPTIDE REPEAT PROTEIN 33"/>
    <property type="match status" value="1"/>
</dbReference>
<keyword evidence="3" id="KW-1185">Reference proteome</keyword>